<dbReference type="AlphaFoldDB" id="A0A8J6NVY9"/>
<dbReference type="CDD" id="cd01144">
    <property type="entry name" value="BtuF"/>
    <property type="match status" value="1"/>
</dbReference>
<dbReference type="InterPro" id="IPR002491">
    <property type="entry name" value="ABC_transptr_periplasmic_BD"/>
</dbReference>
<evidence type="ECO:0000259" key="3">
    <source>
        <dbReference type="PROSITE" id="PS50983"/>
    </source>
</evidence>
<dbReference type="Gene3D" id="3.40.50.1980">
    <property type="entry name" value="Nitrogenase molybdenum iron protein domain"/>
    <property type="match status" value="2"/>
</dbReference>
<gene>
    <name evidence="4" type="ORF">H8E23_09410</name>
</gene>
<organism evidence="4 5">
    <name type="scientific">Candidatus Desulfatibia profunda</name>
    <dbReference type="NCBI Taxonomy" id="2841695"/>
    <lineage>
        <taxon>Bacteria</taxon>
        <taxon>Pseudomonadati</taxon>
        <taxon>Thermodesulfobacteriota</taxon>
        <taxon>Desulfobacteria</taxon>
        <taxon>Desulfobacterales</taxon>
        <taxon>Desulfobacterales incertae sedis</taxon>
        <taxon>Candidatus Desulfatibia</taxon>
    </lineage>
</organism>
<accession>A0A8J6NVY9</accession>
<evidence type="ECO:0000313" key="5">
    <source>
        <dbReference type="Proteomes" id="UP000603434"/>
    </source>
</evidence>
<dbReference type="GO" id="GO:0071281">
    <property type="term" value="P:cellular response to iron ion"/>
    <property type="evidence" value="ECO:0007669"/>
    <property type="project" value="TreeGrafter"/>
</dbReference>
<dbReference type="PROSITE" id="PS50983">
    <property type="entry name" value="FE_B12_PBP"/>
    <property type="match status" value="1"/>
</dbReference>
<dbReference type="Pfam" id="PF01497">
    <property type="entry name" value="Peripla_BP_2"/>
    <property type="match status" value="1"/>
</dbReference>
<protein>
    <submittedName>
        <fullName evidence="4">Cobalamin-binding protein</fullName>
    </submittedName>
</protein>
<dbReference type="Proteomes" id="UP000603434">
    <property type="component" value="Unassembled WGS sequence"/>
</dbReference>
<sequence>MNHRTLKIIAVIALVLSLAITKPAAAKTVKDQLGRMVDVPDEPRRVVALAPSITEIVFALGQEDRLKGVTIYSDFPPAATVLPKVGSYIRLDLERIVALKPDLCIAVKDGNPKAIAQRLELLKIPVYAVNPRNLETVMQTVLEIGRLLNADEKANVLVQNMRSRILKVQSLVAKTTYRPRVFFQIGIVPIVSIGTDTFIHELIVLAGGKNLAAGAVAYPRFSQEQVLALSPEVFIITSMTRAAVFEQVKAEWSRWPDMPAVRNRRILLEDSNLFDRPTPRLVDALELLVRRIHPELFKEAD</sequence>
<evidence type="ECO:0000256" key="2">
    <source>
        <dbReference type="SAM" id="SignalP"/>
    </source>
</evidence>
<feature type="domain" description="Fe/B12 periplasmic-binding" evidence="3">
    <location>
        <begin position="45"/>
        <end position="300"/>
    </location>
</feature>
<feature type="chain" id="PRO_5035259852" evidence="2">
    <location>
        <begin position="27"/>
        <end position="301"/>
    </location>
</feature>
<dbReference type="InterPro" id="IPR050902">
    <property type="entry name" value="ABC_Transporter_SBP"/>
</dbReference>
<dbReference type="PANTHER" id="PTHR30535:SF34">
    <property type="entry name" value="MOLYBDATE-BINDING PROTEIN MOLA"/>
    <property type="match status" value="1"/>
</dbReference>
<name>A0A8J6NVY9_9BACT</name>
<dbReference type="PANTHER" id="PTHR30535">
    <property type="entry name" value="VITAMIN B12-BINDING PROTEIN"/>
    <property type="match status" value="1"/>
</dbReference>
<keyword evidence="1 2" id="KW-0732">Signal</keyword>
<dbReference type="SUPFAM" id="SSF53807">
    <property type="entry name" value="Helical backbone' metal receptor"/>
    <property type="match status" value="1"/>
</dbReference>
<evidence type="ECO:0000313" key="4">
    <source>
        <dbReference type="EMBL" id="MBC8361603.1"/>
    </source>
</evidence>
<dbReference type="NCBIfam" id="NF038402">
    <property type="entry name" value="TroA_like"/>
    <property type="match status" value="1"/>
</dbReference>
<comment type="caution">
    <text evidence="4">The sequence shown here is derived from an EMBL/GenBank/DDBJ whole genome shotgun (WGS) entry which is preliminary data.</text>
</comment>
<proteinExistence type="predicted"/>
<feature type="signal peptide" evidence="2">
    <location>
        <begin position="1"/>
        <end position="26"/>
    </location>
</feature>
<dbReference type="InterPro" id="IPR054828">
    <property type="entry name" value="Vit_B12_bind_prot"/>
</dbReference>
<evidence type="ECO:0000256" key="1">
    <source>
        <dbReference type="ARBA" id="ARBA00022729"/>
    </source>
</evidence>
<dbReference type="EMBL" id="JACNJH010000140">
    <property type="protein sequence ID" value="MBC8361603.1"/>
    <property type="molecule type" value="Genomic_DNA"/>
</dbReference>
<reference evidence="4 5" key="1">
    <citation type="submission" date="2020-08" db="EMBL/GenBank/DDBJ databases">
        <title>Bridging the membrane lipid divide: bacteria of the FCB group superphylum have the potential to synthesize archaeal ether lipids.</title>
        <authorList>
            <person name="Villanueva L."/>
            <person name="Von Meijenfeldt F.A.B."/>
            <person name="Westbye A.B."/>
            <person name="Yadav S."/>
            <person name="Hopmans E.C."/>
            <person name="Dutilh B.E."/>
            <person name="Sinninghe Damste J.S."/>
        </authorList>
    </citation>
    <scope>NUCLEOTIDE SEQUENCE [LARGE SCALE GENOMIC DNA]</scope>
    <source>
        <strain evidence="4">NIOZ-UU30</strain>
    </source>
</reference>